<dbReference type="HOGENOM" id="CLU_1140919_0_0_0"/>
<dbReference type="OrthoDB" id="368416at2"/>
<evidence type="ECO:0000313" key="2">
    <source>
        <dbReference type="EMBL" id="BAJ64939.1"/>
    </source>
</evidence>
<keyword evidence="3" id="KW-1185">Reference proteome</keyword>
<evidence type="ECO:0000256" key="1">
    <source>
        <dbReference type="SAM" id="MobiDB-lite"/>
    </source>
</evidence>
<evidence type="ECO:0000313" key="3">
    <source>
        <dbReference type="Proteomes" id="UP000008922"/>
    </source>
</evidence>
<reference evidence="2 3" key="1">
    <citation type="submission" date="2010-12" db="EMBL/GenBank/DDBJ databases">
        <title>Whole genome sequence of Anaerolinea thermophila UNI-1.</title>
        <authorList>
            <person name="Narita-Yamada S."/>
            <person name="Kishi E."/>
            <person name="Watanabe Y."/>
            <person name="Takasaki K."/>
            <person name="Ankai A."/>
            <person name="Oguchi A."/>
            <person name="Fukui S."/>
            <person name="Takahashi M."/>
            <person name="Yashiro I."/>
            <person name="Hosoyama A."/>
            <person name="Sekiguchi Y."/>
            <person name="Hanada S."/>
            <person name="Fujita N."/>
        </authorList>
    </citation>
    <scope>NUCLEOTIDE SEQUENCE [LARGE SCALE GENOMIC DNA]</scope>
    <source>
        <strain evidence="3">DSM 14523 / JCM 11388 / NBRC 100420 / UNI-1</strain>
    </source>
</reference>
<protein>
    <submittedName>
        <fullName evidence="2">Uncharacterized protein</fullName>
    </submittedName>
</protein>
<feature type="compositionally biased region" description="Low complexity" evidence="1">
    <location>
        <begin position="169"/>
        <end position="186"/>
    </location>
</feature>
<feature type="region of interest" description="Disordered" evidence="1">
    <location>
        <begin position="166"/>
        <end position="188"/>
    </location>
</feature>
<accession>E8N1Z2</accession>
<dbReference type="Proteomes" id="UP000008922">
    <property type="component" value="Chromosome"/>
</dbReference>
<dbReference type="eggNOG" id="COG0348">
    <property type="taxonomic scope" value="Bacteria"/>
</dbReference>
<name>E8N1Z2_ANATU</name>
<proteinExistence type="predicted"/>
<dbReference type="RefSeq" id="WP_013561283.1">
    <property type="nucleotide sequence ID" value="NC_014960.1"/>
</dbReference>
<organism evidence="2 3">
    <name type="scientific">Anaerolinea thermophila (strain DSM 14523 / JCM 11388 / NBRC 100420 / UNI-1)</name>
    <dbReference type="NCBI Taxonomy" id="926569"/>
    <lineage>
        <taxon>Bacteria</taxon>
        <taxon>Bacillati</taxon>
        <taxon>Chloroflexota</taxon>
        <taxon>Anaerolineae</taxon>
        <taxon>Anaerolineales</taxon>
        <taxon>Anaerolineaceae</taxon>
        <taxon>Anaerolinea</taxon>
    </lineage>
</organism>
<dbReference type="InParanoid" id="E8N1Z2"/>
<gene>
    <name evidence="2" type="ordered locus">ANT_29130</name>
</gene>
<dbReference type="KEGG" id="atm:ANT_29130"/>
<dbReference type="EMBL" id="AP012029">
    <property type="protein sequence ID" value="BAJ64939.1"/>
    <property type="molecule type" value="Genomic_DNA"/>
</dbReference>
<dbReference type="STRING" id="926569.ANT_29130"/>
<sequence>MRLNSFALAALIVTLIFGGIAFSTAMNWWQTETTREVAVFTEGEFAGLPNPADIRGSYTFGDVVNNFEVSLSDLAIAFRLPADVDAASFKVKDLESLYEDLPVEVGTASVRMFVAFYLGLPYDLSASEDTYLFPEAAAILQARGNMLPEQAAFLESHIVPETAAETVESAPESPATSVTPTPAPTEHVAPERTVTGKTTFQELLNWGVTQETIESLLGGAMPAPATSIKDYAVSKGLEFSSLKTKLQEAVEQVK</sequence>
<dbReference type="AlphaFoldDB" id="E8N1Z2"/>